<evidence type="ECO:0000256" key="3">
    <source>
        <dbReference type="ARBA" id="ARBA00022692"/>
    </source>
</evidence>
<name>A0AAV6X289_9LAMI</name>
<dbReference type="Proteomes" id="UP000826271">
    <property type="component" value="Unassembled WGS sequence"/>
</dbReference>
<feature type="domain" description="Trichome birefringence-like C-terminal" evidence="7">
    <location>
        <begin position="782"/>
        <end position="1063"/>
    </location>
</feature>
<evidence type="ECO:0000313" key="10">
    <source>
        <dbReference type="Proteomes" id="UP000826271"/>
    </source>
</evidence>
<dbReference type="Pfam" id="PF13839">
    <property type="entry name" value="PC-Esterase"/>
    <property type="match status" value="3"/>
</dbReference>
<protein>
    <recommendedName>
        <fullName evidence="11">Trichome birefringence-like N-terminal domain-containing protein</fullName>
    </recommendedName>
</protein>
<keyword evidence="3" id="KW-0812">Transmembrane</keyword>
<evidence type="ECO:0000259" key="7">
    <source>
        <dbReference type="Pfam" id="PF13839"/>
    </source>
</evidence>
<dbReference type="PANTHER" id="PTHR32285:SF239">
    <property type="entry name" value="PROTEIN TRICHOME BIREFRINGENCE-LIKE 34"/>
    <property type="match status" value="1"/>
</dbReference>
<evidence type="ECO:0000259" key="8">
    <source>
        <dbReference type="Pfam" id="PF14416"/>
    </source>
</evidence>
<dbReference type="InterPro" id="IPR029962">
    <property type="entry name" value="TBL"/>
</dbReference>
<evidence type="ECO:0008006" key="11">
    <source>
        <dbReference type="Google" id="ProtNLM"/>
    </source>
</evidence>
<gene>
    <name evidence="9" type="ORF">BUALT_Bualt09G0129900</name>
</gene>
<comment type="caution">
    <text evidence="9">The sequence shown here is derived from an EMBL/GenBank/DDBJ whole genome shotgun (WGS) entry which is preliminary data.</text>
</comment>
<evidence type="ECO:0000256" key="5">
    <source>
        <dbReference type="ARBA" id="ARBA00022989"/>
    </source>
</evidence>
<dbReference type="GO" id="GO:0016413">
    <property type="term" value="F:O-acetyltransferase activity"/>
    <property type="evidence" value="ECO:0007669"/>
    <property type="project" value="InterPro"/>
</dbReference>
<feature type="domain" description="Trichome birefringence-like C-terminal" evidence="7">
    <location>
        <begin position="412"/>
        <end position="684"/>
    </location>
</feature>
<dbReference type="GO" id="GO:0016020">
    <property type="term" value="C:membrane"/>
    <property type="evidence" value="ECO:0007669"/>
    <property type="project" value="UniProtKB-SubCell"/>
</dbReference>
<dbReference type="GO" id="GO:0005794">
    <property type="term" value="C:Golgi apparatus"/>
    <property type="evidence" value="ECO:0007669"/>
    <property type="project" value="TreeGrafter"/>
</dbReference>
<proteinExistence type="inferred from homology"/>
<evidence type="ECO:0000256" key="1">
    <source>
        <dbReference type="ARBA" id="ARBA00004167"/>
    </source>
</evidence>
<accession>A0AAV6X289</accession>
<organism evidence="9 10">
    <name type="scientific">Buddleja alternifolia</name>
    <dbReference type="NCBI Taxonomy" id="168488"/>
    <lineage>
        <taxon>Eukaryota</taxon>
        <taxon>Viridiplantae</taxon>
        <taxon>Streptophyta</taxon>
        <taxon>Embryophyta</taxon>
        <taxon>Tracheophyta</taxon>
        <taxon>Spermatophyta</taxon>
        <taxon>Magnoliopsida</taxon>
        <taxon>eudicotyledons</taxon>
        <taxon>Gunneridae</taxon>
        <taxon>Pentapetalae</taxon>
        <taxon>asterids</taxon>
        <taxon>lamiids</taxon>
        <taxon>Lamiales</taxon>
        <taxon>Scrophulariaceae</taxon>
        <taxon>Buddlejeae</taxon>
        <taxon>Buddleja</taxon>
    </lineage>
</organism>
<sequence length="1068" mass="124529">MAAIMDVRCTFQSLVALLVAALVVGAIYLTAEGGYLVQEDDQNVNEKNSNESSSSTTSSNGCDLFSGKWTFDNKSYPLYKEEECTFMSDQLACGKFNATALLERLRNKRLVFVGDSLNRGQWVSMVCLLDKAIPRGRKYMHNNGSSLITFKAKDYNAKIEFYWAPLLVESNSDDPVNHRLPDRIVRAQAIEKHARHWTDADILVFNTYLWWRRPQMNILWGSFENSDGIYKKVDMLRSYEMALKTWSDWLEIHVNRTKTQLFFMSMSPTHERAGEWGKSREGNCYNETELISEEGYQGRGTDPKMMHLVETMIDELQKRELNVQLINITQLSEYRKEGHPSIYRKQWEPLTEEQISNPLGYADCKWVYDNKSYPLYKEQQCSFLPGDLTCQKNGRKDLNYQNWRWQPHDCDLPRYNASAFLEKIRGKRLVFVGDSLNRNQWMSMLCLIESKIPPSSQLLINQHNLSIPIPEYNTTIEFYWSPMLVESDCDDPSHHNARNRTARIESIENHARHWTDADILVFDSYAWWLDQTITLLWGSFGSPDAVYKKITMKLRPFEMAMKTWSEWLEFNINQTKTTMFFMSMSPFHAFGEEWGSTKGENCYGETEQILQQKEQSWGSLINREMMQIAESAIDELEKRGVKVQYLNITHLSALRKEGHPSIYRDYPIPPSKEQLANPSSYADCFILITLVAITVYLRREIDWNIVREQINSLKQEQTAHDVDDSSPHCDYFSGSWVFDNVSHPLYTENECSFIEDFVACEKHGRKDSKYQRWRWQPDHCDIPRFNGRALLEKLRGKRLIFVGDSLDRNQWISLLCLIESSLSPSSNKALILRGNLYYFQDNEYNTTIGFYWSPFLVESNCDDVKDHRIKGRVIKVNSIEKHAKIWIDADILILNSFAWWMAPLKSVMGSSFNTSDAIYVDKLLYYEMALTTLSDWLGINLNRTKTRLFFMGASPYPQRGDDLRQCYNKTEPIPGEGFSIASNKNMIRIQESLVQKLKTKGIKAEYFPITEMSEMRRDAHLSIYRTFYEPLTEENIKDPRTYADCLHWCLPGVPDVWNQIVYAYIMNS</sequence>
<dbReference type="PANTHER" id="PTHR32285">
    <property type="entry name" value="PROTEIN TRICHOME BIREFRINGENCE-LIKE 9-RELATED"/>
    <property type="match status" value="1"/>
</dbReference>
<evidence type="ECO:0000313" key="9">
    <source>
        <dbReference type="EMBL" id="KAG8377069.1"/>
    </source>
</evidence>
<evidence type="ECO:0000256" key="4">
    <source>
        <dbReference type="ARBA" id="ARBA00022968"/>
    </source>
</evidence>
<comment type="similarity">
    <text evidence="2">Belongs to the PC-esterase family. TBL subfamily.</text>
</comment>
<keyword evidence="10" id="KW-1185">Reference proteome</keyword>
<reference evidence="9" key="1">
    <citation type="submission" date="2019-10" db="EMBL/GenBank/DDBJ databases">
        <authorList>
            <person name="Zhang R."/>
            <person name="Pan Y."/>
            <person name="Wang J."/>
            <person name="Ma R."/>
            <person name="Yu S."/>
        </authorList>
    </citation>
    <scope>NUCLEOTIDE SEQUENCE</scope>
    <source>
        <strain evidence="9">LA-IB0</strain>
        <tissue evidence="9">Leaf</tissue>
    </source>
</reference>
<evidence type="ECO:0000256" key="2">
    <source>
        <dbReference type="ARBA" id="ARBA00007727"/>
    </source>
</evidence>
<dbReference type="InterPro" id="IPR025846">
    <property type="entry name" value="TBL_N"/>
</dbReference>
<dbReference type="EMBL" id="WHWC01000009">
    <property type="protein sequence ID" value="KAG8377069.1"/>
    <property type="molecule type" value="Genomic_DNA"/>
</dbReference>
<keyword evidence="6" id="KW-0472">Membrane</keyword>
<dbReference type="InterPro" id="IPR026057">
    <property type="entry name" value="TBL_C"/>
</dbReference>
<feature type="domain" description="Trichome birefringence-like N-terminal" evidence="8">
    <location>
        <begin position="728"/>
        <end position="781"/>
    </location>
</feature>
<feature type="domain" description="Trichome birefringence-like C-terminal" evidence="7">
    <location>
        <begin position="95"/>
        <end position="364"/>
    </location>
</feature>
<keyword evidence="5" id="KW-1133">Transmembrane helix</keyword>
<keyword evidence="4" id="KW-0735">Signal-anchor</keyword>
<dbReference type="Pfam" id="PF14416">
    <property type="entry name" value="PMR5N"/>
    <property type="match status" value="1"/>
</dbReference>
<dbReference type="AlphaFoldDB" id="A0AAV6X289"/>
<comment type="subcellular location">
    <subcellularLocation>
        <location evidence="1">Membrane</location>
        <topology evidence="1">Single-pass membrane protein</topology>
    </subcellularLocation>
</comment>
<evidence type="ECO:0000256" key="6">
    <source>
        <dbReference type="ARBA" id="ARBA00023136"/>
    </source>
</evidence>